<reference evidence="1 2" key="1">
    <citation type="journal article" date="2015" name="Parasit. Vectors">
        <title>Draft genome of the scabies mite.</title>
        <authorList>
            <person name="Rider S.D.Jr."/>
            <person name="Morgan M.S."/>
            <person name="Arlian L.G."/>
        </authorList>
    </citation>
    <scope>NUCLEOTIDE SEQUENCE [LARGE SCALE GENOMIC DNA]</scope>
    <source>
        <strain evidence="1">Arlian Lab</strain>
    </source>
</reference>
<dbReference type="AlphaFoldDB" id="A0A132ADY3"/>
<sequence length="48" mass="5601">MPIKINTMNRTNTMNIEGVSREAVKWIKVCVLKELRTEQDALRKESPK</sequence>
<gene>
    <name evidence="1" type="ORF">QR98_0076700</name>
</gene>
<name>A0A132ADY3_SARSC</name>
<evidence type="ECO:0000313" key="1">
    <source>
        <dbReference type="EMBL" id="KPM09137.1"/>
    </source>
</evidence>
<protein>
    <submittedName>
        <fullName evidence="1">Uncharacterized protein</fullName>
    </submittedName>
</protein>
<dbReference type="EMBL" id="JXLN01013163">
    <property type="protein sequence ID" value="KPM09137.1"/>
    <property type="molecule type" value="Genomic_DNA"/>
</dbReference>
<comment type="caution">
    <text evidence="1">The sequence shown here is derived from an EMBL/GenBank/DDBJ whole genome shotgun (WGS) entry which is preliminary data.</text>
</comment>
<evidence type="ECO:0000313" key="2">
    <source>
        <dbReference type="Proteomes" id="UP000616769"/>
    </source>
</evidence>
<accession>A0A132ADY3</accession>
<proteinExistence type="predicted"/>
<dbReference type="VEuPathDB" id="VectorBase:SSCA000538"/>
<dbReference type="Proteomes" id="UP000616769">
    <property type="component" value="Unassembled WGS sequence"/>
</dbReference>
<organism evidence="1 2">
    <name type="scientific">Sarcoptes scabiei</name>
    <name type="common">Itch mite</name>
    <name type="synonym">Acarus scabiei</name>
    <dbReference type="NCBI Taxonomy" id="52283"/>
    <lineage>
        <taxon>Eukaryota</taxon>
        <taxon>Metazoa</taxon>
        <taxon>Ecdysozoa</taxon>
        <taxon>Arthropoda</taxon>
        <taxon>Chelicerata</taxon>
        <taxon>Arachnida</taxon>
        <taxon>Acari</taxon>
        <taxon>Acariformes</taxon>
        <taxon>Sarcoptiformes</taxon>
        <taxon>Astigmata</taxon>
        <taxon>Psoroptidia</taxon>
        <taxon>Sarcoptoidea</taxon>
        <taxon>Sarcoptidae</taxon>
        <taxon>Sarcoptinae</taxon>
        <taxon>Sarcoptes</taxon>
    </lineage>
</organism>